<evidence type="ECO:0000313" key="2">
    <source>
        <dbReference type="EMBL" id="MRG85216.1"/>
    </source>
</evidence>
<feature type="signal peptide" evidence="1">
    <location>
        <begin position="1"/>
        <end position="19"/>
    </location>
</feature>
<keyword evidence="3" id="KW-1185">Reference proteome</keyword>
<evidence type="ECO:0008006" key="4">
    <source>
        <dbReference type="Google" id="ProtNLM"/>
    </source>
</evidence>
<dbReference type="InterPro" id="IPR046720">
    <property type="entry name" value="DUF6612"/>
</dbReference>
<proteinExistence type="predicted"/>
<dbReference type="OrthoDB" id="1957331at2"/>
<dbReference type="PROSITE" id="PS51257">
    <property type="entry name" value="PROKAR_LIPOPROTEIN"/>
    <property type="match status" value="1"/>
</dbReference>
<accession>A0A6G1X2U4</accession>
<protein>
    <recommendedName>
        <fullName evidence="4">LppX_LprAFG lipoprotein</fullName>
    </recommendedName>
</protein>
<keyword evidence="1" id="KW-0732">Signal</keyword>
<evidence type="ECO:0000256" key="1">
    <source>
        <dbReference type="SAM" id="SignalP"/>
    </source>
</evidence>
<dbReference type="EMBL" id="WJNH01000001">
    <property type="protein sequence ID" value="MRG85216.1"/>
    <property type="molecule type" value="Genomic_DNA"/>
</dbReference>
<dbReference type="AlphaFoldDB" id="A0A6G1X2U4"/>
<sequence length="261" mass="29886">MKKAIVGLGLLVFMTLFVACGNGTDNPQDVYEQAMEASSELENFEMEMEMNQEIGIAQMDQPLTMNMKSSGKVQVEPQAIYQEMTLQGLMAGKQEVEMYYTDEGLYMKEGDQNWKKASEEMLKQLNQFSQSQSSPREQLKQLEDYVDDMSMAEKEDHYEITITSSGDNLKKLIVEQISQNNISGNEINEEMLENVNIKNVNIEFHVEKDTFYPLVYNLDMEIEEQQNEETSNVKVSIHSTYSNFNEVGEITVPDEVKKSAE</sequence>
<reference evidence="2 3" key="1">
    <citation type="submission" date="2019-11" db="EMBL/GenBank/DDBJ databases">
        <authorList>
            <person name="Li J."/>
        </authorList>
    </citation>
    <scope>NUCLEOTIDE SEQUENCE [LARGE SCALE GENOMIC DNA]</scope>
    <source>
        <strain evidence="2 3">J4</strain>
    </source>
</reference>
<name>A0A6G1X2U4_9BACI</name>
<evidence type="ECO:0000313" key="3">
    <source>
        <dbReference type="Proteomes" id="UP000480185"/>
    </source>
</evidence>
<feature type="chain" id="PRO_5039502198" description="LppX_LprAFG lipoprotein" evidence="1">
    <location>
        <begin position="20"/>
        <end position="261"/>
    </location>
</feature>
<dbReference type="Pfam" id="PF20316">
    <property type="entry name" value="DUF6612"/>
    <property type="match status" value="1"/>
</dbReference>
<dbReference type="RefSeq" id="WP_153727152.1">
    <property type="nucleotide sequence ID" value="NZ_WJNH01000001.1"/>
</dbReference>
<dbReference type="Gene3D" id="2.50.20.20">
    <property type="match status" value="1"/>
</dbReference>
<gene>
    <name evidence="2" type="ORF">GH754_02605</name>
</gene>
<organism evidence="2 3">
    <name type="scientific">Salinibacillus xinjiangensis</name>
    <dbReference type="NCBI Taxonomy" id="1229268"/>
    <lineage>
        <taxon>Bacteria</taxon>
        <taxon>Bacillati</taxon>
        <taxon>Bacillota</taxon>
        <taxon>Bacilli</taxon>
        <taxon>Bacillales</taxon>
        <taxon>Bacillaceae</taxon>
        <taxon>Salinibacillus</taxon>
    </lineage>
</organism>
<comment type="caution">
    <text evidence="2">The sequence shown here is derived from an EMBL/GenBank/DDBJ whole genome shotgun (WGS) entry which is preliminary data.</text>
</comment>
<dbReference type="Proteomes" id="UP000480185">
    <property type="component" value="Unassembled WGS sequence"/>
</dbReference>